<protein>
    <submittedName>
        <fullName evidence="2">Uncharacterized protein</fullName>
    </submittedName>
</protein>
<feature type="transmembrane region" description="Helical" evidence="1">
    <location>
        <begin position="50"/>
        <end position="68"/>
    </location>
</feature>
<evidence type="ECO:0000256" key="1">
    <source>
        <dbReference type="SAM" id="Phobius"/>
    </source>
</evidence>
<dbReference type="HOGENOM" id="CLU_1538267_0_0_6"/>
<dbReference type="KEGG" id="msr:AU15_16505"/>
<organism evidence="2 3">
    <name type="scientific">Marinobacter salarius</name>
    <dbReference type="NCBI Taxonomy" id="1420917"/>
    <lineage>
        <taxon>Bacteria</taxon>
        <taxon>Pseudomonadati</taxon>
        <taxon>Pseudomonadota</taxon>
        <taxon>Gammaproteobacteria</taxon>
        <taxon>Pseudomonadales</taxon>
        <taxon>Marinobacteraceae</taxon>
        <taxon>Marinobacter</taxon>
    </lineage>
</organism>
<dbReference type="EMBL" id="CP007152">
    <property type="protein sequence ID" value="AHI33303.1"/>
    <property type="molecule type" value="Genomic_DNA"/>
</dbReference>
<feature type="transmembrane region" description="Helical" evidence="1">
    <location>
        <begin position="75"/>
        <end position="95"/>
    </location>
</feature>
<proteinExistence type="predicted"/>
<evidence type="ECO:0000313" key="2">
    <source>
        <dbReference type="EMBL" id="AHI33303.1"/>
    </source>
</evidence>
<gene>
    <name evidence="2" type="ORF">AU15_16505</name>
</gene>
<accession>W5Z4A5</accession>
<sequence length="174" mass="19013">MNIEAKTALGVPLAVIAWIFVYLLSYAALSLLDMARGLDGDWLQETVREWVAPGLGGYVAIHAVNKILPGSRLKWVAIIFCASLVLFHIGFFSFLGHSLKFSLGEQVTQWGMVIATCAGSYIALNQTPAFVSAEKKTSKLTVDCPACGRKMNVPKGKTLKVTCPHCTYKFEIQT</sequence>
<feature type="transmembrane region" description="Helical" evidence="1">
    <location>
        <begin position="7"/>
        <end position="30"/>
    </location>
</feature>
<keyword evidence="1" id="KW-1133">Transmembrane helix</keyword>
<keyword evidence="1" id="KW-0472">Membrane</keyword>
<keyword evidence="1" id="KW-0812">Transmembrane</keyword>
<name>W5Z4A5_9GAMM</name>
<dbReference type="AlphaFoldDB" id="W5Z4A5"/>
<evidence type="ECO:0000313" key="3">
    <source>
        <dbReference type="Proteomes" id="UP000035081"/>
    </source>
</evidence>
<feature type="transmembrane region" description="Helical" evidence="1">
    <location>
        <begin position="107"/>
        <end position="124"/>
    </location>
</feature>
<dbReference type="Proteomes" id="UP000035081">
    <property type="component" value="Chromosome"/>
</dbReference>
<reference evidence="2 3" key="1">
    <citation type="journal article" date="2014" name="Genome Announc.">
        <title>Draft Genome Sequences of Marinobacter similis A3d10T and Marinobacter salarius R9SW1T.</title>
        <authorList>
            <person name="Ivanova E.P."/>
            <person name="Ng H.J."/>
            <person name="Webb H.K."/>
            <person name="Feng G."/>
            <person name="Oshima K."/>
            <person name="Hattori M."/>
            <person name="Ohkuma M."/>
            <person name="Sergeev A.F."/>
            <person name="Mikhailov V.V."/>
            <person name="Crawford R.J."/>
            <person name="Sawabe T."/>
        </authorList>
    </citation>
    <scope>NUCLEOTIDE SEQUENCE [LARGE SCALE GENOMIC DNA]</scope>
    <source>
        <strain evidence="3">A3d10 and R9SW1</strain>
    </source>
</reference>